<evidence type="ECO:0000256" key="5">
    <source>
        <dbReference type="ARBA" id="ARBA00022679"/>
    </source>
</evidence>
<dbReference type="Pfam" id="PF02223">
    <property type="entry name" value="Thymidylate_kin"/>
    <property type="match status" value="1"/>
</dbReference>
<dbReference type="Gene3D" id="1.25.40.10">
    <property type="entry name" value="Tetratricopeptide repeat domain"/>
    <property type="match status" value="1"/>
</dbReference>
<evidence type="ECO:0000256" key="3">
    <source>
        <dbReference type="ARBA" id="ARBA00012980"/>
    </source>
</evidence>
<comment type="pathway">
    <text evidence="1">Pyrimidine metabolism; dTTP biosynthesis.</text>
</comment>
<dbReference type="PANTHER" id="PTHR10344">
    <property type="entry name" value="THYMIDYLATE KINASE"/>
    <property type="match status" value="1"/>
</dbReference>
<dbReference type="NCBIfam" id="TIGR00041">
    <property type="entry name" value="DTMP_kinase"/>
    <property type="match status" value="1"/>
</dbReference>
<comment type="similarity">
    <text evidence="2">Belongs to the thymidylate kinase family.</text>
</comment>
<dbReference type="InterPro" id="IPR039430">
    <property type="entry name" value="Thymidylate_kin-like_dom"/>
</dbReference>
<evidence type="ECO:0000313" key="13">
    <source>
        <dbReference type="Proteomes" id="UP000654075"/>
    </source>
</evidence>
<dbReference type="GO" id="GO:0005739">
    <property type="term" value="C:mitochondrion"/>
    <property type="evidence" value="ECO:0007669"/>
    <property type="project" value="TreeGrafter"/>
</dbReference>
<evidence type="ECO:0000256" key="4">
    <source>
        <dbReference type="ARBA" id="ARBA00017144"/>
    </source>
</evidence>
<reference evidence="12" key="1">
    <citation type="submission" date="2021-02" db="EMBL/GenBank/DDBJ databases">
        <authorList>
            <person name="Dougan E. K."/>
            <person name="Rhodes N."/>
            <person name="Thang M."/>
            <person name="Chan C."/>
        </authorList>
    </citation>
    <scope>NUCLEOTIDE SEQUENCE</scope>
</reference>
<dbReference type="Proteomes" id="UP000654075">
    <property type="component" value="Unassembled WGS sequence"/>
</dbReference>
<evidence type="ECO:0000256" key="6">
    <source>
        <dbReference type="ARBA" id="ARBA00022727"/>
    </source>
</evidence>
<protein>
    <recommendedName>
        <fullName evidence="4">Thymidylate kinase</fullName>
        <ecNumber evidence="3">2.7.4.9</ecNumber>
    </recommendedName>
</protein>
<feature type="region of interest" description="Disordered" evidence="10">
    <location>
        <begin position="104"/>
        <end position="123"/>
    </location>
</feature>
<dbReference type="GO" id="GO:0005829">
    <property type="term" value="C:cytosol"/>
    <property type="evidence" value="ECO:0007669"/>
    <property type="project" value="TreeGrafter"/>
</dbReference>
<dbReference type="InterPro" id="IPR018095">
    <property type="entry name" value="Thymidylate_kin_CS"/>
</dbReference>
<dbReference type="GO" id="GO:0006233">
    <property type="term" value="P:dTDP biosynthetic process"/>
    <property type="evidence" value="ECO:0007669"/>
    <property type="project" value="InterPro"/>
</dbReference>
<evidence type="ECO:0000256" key="2">
    <source>
        <dbReference type="ARBA" id="ARBA00009776"/>
    </source>
</evidence>
<dbReference type="InterPro" id="IPR018094">
    <property type="entry name" value="Thymidylate_kinase"/>
</dbReference>
<dbReference type="AlphaFoldDB" id="A0A813D7C0"/>
<organism evidence="12 13">
    <name type="scientific">Polarella glacialis</name>
    <name type="common">Dinoflagellate</name>
    <dbReference type="NCBI Taxonomy" id="89957"/>
    <lineage>
        <taxon>Eukaryota</taxon>
        <taxon>Sar</taxon>
        <taxon>Alveolata</taxon>
        <taxon>Dinophyceae</taxon>
        <taxon>Suessiales</taxon>
        <taxon>Suessiaceae</taxon>
        <taxon>Polarella</taxon>
    </lineage>
</organism>
<dbReference type="GO" id="GO:0005634">
    <property type="term" value="C:nucleus"/>
    <property type="evidence" value="ECO:0007669"/>
    <property type="project" value="TreeGrafter"/>
</dbReference>
<dbReference type="InterPro" id="IPR011990">
    <property type="entry name" value="TPR-like_helical_dom_sf"/>
</dbReference>
<dbReference type="CDD" id="cd01672">
    <property type="entry name" value="TMPK"/>
    <property type="match status" value="1"/>
</dbReference>
<dbReference type="OrthoDB" id="425602at2759"/>
<dbReference type="FunFam" id="3.40.50.300:FF:000679">
    <property type="entry name" value="Thymidylate kinase"/>
    <property type="match status" value="1"/>
</dbReference>
<dbReference type="GO" id="GO:0004550">
    <property type="term" value="F:nucleoside diphosphate kinase activity"/>
    <property type="evidence" value="ECO:0007669"/>
    <property type="project" value="TreeGrafter"/>
</dbReference>
<gene>
    <name evidence="12" type="ORF">PGLA1383_LOCUS3210</name>
</gene>
<evidence type="ECO:0000256" key="8">
    <source>
        <dbReference type="ARBA" id="ARBA00022777"/>
    </source>
</evidence>
<accession>A0A813D7C0</accession>
<evidence type="ECO:0000259" key="11">
    <source>
        <dbReference type="Pfam" id="PF02223"/>
    </source>
</evidence>
<evidence type="ECO:0000256" key="9">
    <source>
        <dbReference type="ARBA" id="ARBA00022840"/>
    </source>
</evidence>
<evidence type="ECO:0000256" key="1">
    <source>
        <dbReference type="ARBA" id="ARBA00004992"/>
    </source>
</evidence>
<evidence type="ECO:0000313" key="12">
    <source>
        <dbReference type="EMBL" id="CAE8584275.1"/>
    </source>
</evidence>
<name>A0A813D7C0_POLGL</name>
<dbReference type="PROSITE" id="PS01331">
    <property type="entry name" value="THYMIDYLATE_KINASE"/>
    <property type="match status" value="1"/>
</dbReference>
<feature type="compositionally biased region" description="Polar residues" evidence="10">
    <location>
        <begin position="599"/>
        <end position="613"/>
    </location>
</feature>
<keyword evidence="6" id="KW-0545">Nucleotide biosynthesis</keyword>
<keyword evidence="9" id="KW-0067">ATP-binding</keyword>
<dbReference type="InterPro" id="IPR027417">
    <property type="entry name" value="P-loop_NTPase"/>
</dbReference>
<evidence type="ECO:0000256" key="10">
    <source>
        <dbReference type="SAM" id="MobiDB-lite"/>
    </source>
</evidence>
<feature type="region of interest" description="Disordered" evidence="10">
    <location>
        <begin position="593"/>
        <end position="618"/>
    </location>
</feature>
<dbReference type="GO" id="GO:0004798">
    <property type="term" value="F:dTMP kinase activity"/>
    <property type="evidence" value="ECO:0007669"/>
    <property type="project" value="UniProtKB-EC"/>
</dbReference>
<dbReference type="SUPFAM" id="SSF48452">
    <property type="entry name" value="TPR-like"/>
    <property type="match status" value="1"/>
</dbReference>
<dbReference type="GO" id="GO:0005524">
    <property type="term" value="F:ATP binding"/>
    <property type="evidence" value="ECO:0007669"/>
    <property type="project" value="UniProtKB-KW"/>
</dbReference>
<keyword evidence="5" id="KW-0808">Transferase</keyword>
<dbReference type="HAMAP" id="MF_00165">
    <property type="entry name" value="Thymidylate_kinase"/>
    <property type="match status" value="1"/>
</dbReference>
<dbReference type="PANTHER" id="PTHR10344:SF1">
    <property type="entry name" value="THYMIDYLATE KINASE"/>
    <property type="match status" value="1"/>
</dbReference>
<proteinExistence type="inferred from homology"/>
<keyword evidence="8" id="KW-0418">Kinase</keyword>
<dbReference type="Gene3D" id="3.40.50.300">
    <property type="entry name" value="P-loop containing nucleotide triphosphate hydrolases"/>
    <property type="match status" value="1"/>
</dbReference>
<dbReference type="GO" id="GO:0006235">
    <property type="term" value="P:dTTP biosynthetic process"/>
    <property type="evidence" value="ECO:0007669"/>
    <property type="project" value="TreeGrafter"/>
</dbReference>
<keyword evidence="7" id="KW-0547">Nucleotide-binding</keyword>
<feature type="domain" description="Thymidylate kinase-like" evidence="11">
    <location>
        <begin position="813"/>
        <end position="991"/>
    </location>
</feature>
<dbReference type="OMA" id="NCAVHAS"/>
<evidence type="ECO:0000256" key="7">
    <source>
        <dbReference type="ARBA" id="ARBA00022741"/>
    </source>
</evidence>
<dbReference type="EC" id="2.7.4.9" evidence="3"/>
<feature type="compositionally biased region" description="Low complexity" evidence="10">
    <location>
        <begin position="104"/>
        <end position="122"/>
    </location>
</feature>
<dbReference type="EMBL" id="CAJNNV010001091">
    <property type="protein sequence ID" value="CAE8584275.1"/>
    <property type="molecule type" value="Genomic_DNA"/>
</dbReference>
<dbReference type="SUPFAM" id="SSF52540">
    <property type="entry name" value="P-loop containing nucleoside triphosphate hydrolases"/>
    <property type="match status" value="1"/>
</dbReference>
<dbReference type="GO" id="GO:0006227">
    <property type="term" value="P:dUDP biosynthetic process"/>
    <property type="evidence" value="ECO:0007669"/>
    <property type="project" value="TreeGrafter"/>
</dbReference>
<sequence>MPMKKFRMTNTELRLKRERMMSAFQAGKHALEDLRLPYFLAYGSALSCLREGQFQPYEDDINVGIYSWDLAAIQRQCTECTARERDEALKAVFEKFGFEPVSELGAEGPPSGSSGDGSQASSACPRSFMAEGWSEEMAFPILYKFTHRESFVRFDLMVFTMQFGQLWDFADSGAETSSGWRYTPFAPQAVEFEKTMTFTMPAQPLEDHYGPDWHIPRVYSYIENLSRCKNRCQVLRVHPFDARMQRVMLAPNSPWEEFRPSMRQYRMKYALAMADSPHEFPEKALDLYKLESKPIVLFQAAGICKSDGNERLTKGNPSGALDKYDEGIYILDKCKEVLMTWRLIFRQIHNEKAEKNRKDRGIKVADLTETDMPREFRADEDDYTNSRTALLLNAAQAALQTERWEIVESRGTQALEIDAKNKKALYRRGLGRVGAGALEGAKSDFWALLRVSDFESKEALNQLMKLMSKEEVQLEFKRQKAASEKQNKLGGMLKEVDEDERISGQEERYQRFLSDCEQRKEDGQREIDFDEWAKQYEWRYDAEERAKARKAHPECFSHAGAAPLPVEEWEVDYLTHKEIQKIVYQRQTAAMGARRRELQPTSGPGEVSSSSRPPSDGFTCQLEVDKEDERSEEHVFISGGYIAASELFFLPPAVWRRPLGSASLPRLLVGLALGNRGPVSKQASFLQGERELRLTASLCSRLHSRLVAASPLSGLSASRSRGSIPGKQILACRRKMAGKLSPEQIAELTQALSTASSLNDLTQVASALRKSQQTAFSAAELDSIERAGVLLDQPLEARPDYGVASKRGLFLVFEGLDRSGKSTQSKKITAHLEKAGPVKWMCFPNRETPVGVLIDLYLQRKLELPDDAVHRYFSANRWEMAQSLVETLLSGTTVVCDRYAFSGVAYSAAKGLDFTWCQAPDRGLPTPDGIFFLHIDEKVGASRSNFGDERYENADMQGQVRAQFKVPELRAKVNWHDVDGARDMEVIHEEIKKAVEDARAQDQENERPIQRLWIE</sequence>
<keyword evidence="13" id="KW-1185">Reference proteome</keyword>
<comment type="caution">
    <text evidence="12">The sequence shown here is derived from an EMBL/GenBank/DDBJ whole genome shotgun (WGS) entry which is preliminary data.</text>
</comment>